<dbReference type="SUPFAM" id="SSF75005">
    <property type="entry name" value="Arabinanase/levansucrase/invertase"/>
    <property type="match status" value="1"/>
</dbReference>
<dbReference type="GO" id="GO:0005975">
    <property type="term" value="P:carbohydrate metabolic process"/>
    <property type="evidence" value="ECO:0007669"/>
    <property type="project" value="InterPro"/>
</dbReference>
<comment type="caution">
    <text evidence="7">The sequence shown here is derived from an EMBL/GenBank/DDBJ whole genome shotgun (WGS) entry which is preliminary data.</text>
</comment>
<gene>
    <name evidence="7" type="ORF">LCGC14_2582580</name>
</gene>
<accession>A0A0F9B200</accession>
<proteinExistence type="inferred from homology"/>
<feature type="domain" description="Glycosyl hydrolase family 32 C-terminal" evidence="6">
    <location>
        <begin position="256"/>
        <end position="395"/>
    </location>
</feature>
<evidence type="ECO:0000256" key="1">
    <source>
        <dbReference type="ARBA" id="ARBA00009902"/>
    </source>
</evidence>
<dbReference type="CDD" id="cd08996">
    <property type="entry name" value="GH32_FFase"/>
    <property type="match status" value="1"/>
</dbReference>
<evidence type="ECO:0000256" key="2">
    <source>
        <dbReference type="ARBA" id="ARBA00012758"/>
    </source>
</evidence>
<protein>
    <recommendedName>
        <fullName evidence="2">beta-fructofuranosidase</fullName>
        <ecNumber evidence="2">3.2.1.26</ecNumber>
    </recommendedName>
</protein>
<dbReference type="InterPro" id="IPR013148">
    <property type="entry name" value="Glyco_hydro_32_N"/>
</dbReference>
<dbReference type="Pfam" id="PF00251">
    <property type="entry name" value="Glyco_hydro_32N"/>
    <property type="match status" value="1"/>
</dbReference>
<reference evidence="7" key="1">
    <citation type="journal article" date="2015" name="Nature">
        <title>Complex archaea that bridge the gap between prokaryotes and eukaryotes.</title>
        <authorList>
            <person name="Spang A."/>
            <person name="Saw J.H."/>
            <person name="Jorgensen S.L."/>
            <person name="Zaremba-Niedzwiedzka K."/>
            <person name="Martijn J."/>
            <person name="Lind A.E."/>
            <person name="van Eijk R."/>
            <person name="Schleper C."/>
            <person name="Guy L."/>
            <person name="Ettema T.J."/>
        </authorList>
    </citation>
    <scope>NUCLEOTIDE SEQUENCE</scope>
</reference>
<dbReference type="InterPro" id="IPR051214">
    <property type="entry name" value="GH32_Enzymes"/>
</dbReference>
<evidence type="ECO:0000256" key="3">
    <source>
        <dbReference type="ARBA" id="ARBA00022801"/>
    </source>
</evidence>
<organism evidence="7">
    <name type="scientific">marine sediment metagenome</name>
    <dbReference type="NCBI Taxonomy" id="412755"/>
    <lineage>
        <taxon>unclassified sequences</taxon>
        <taxon>metagenomes</taxon>
        <taxon>ecological metagenomes</taxon>
    </lineage>
</organism>
<keyword evidence="3" id="KW-0378">Hydrolase</keyword>
<dbReference type="AlphaFoldDB" id="A0A0F9B200"/>
<dbReference type="SUPFAM" id="SSF49899">
    <property type="entry name" value="Concanavalin A-like lectins/glucanases"/>
    <property type="match status" value="1"/>
</dbReference>
<comment type="similarity">
    <text evidence="1">Belongs to the glycosyl hydrolase 32 family.</text>
</comment>
<name>A0A0F9B200_9ZZZZ</name>
<dbReference type="PANTHER" id="PTHR43101">
    <property type="entry name" value="BETA-FRUCTOSIDASE"/>
    <property type="match status" value="1"/>
</dbReference>
<dbReference type="InterPro" id="IPR023296">
    <property type="entry name" value="Glyco_hydro_beta-prop_sf"/>
</dbReference>
<dbReference type="Gene3D" id="2.115.10.20">
    <property type="entry name" value="Glycosyl hydrolase domain, family 43"/>
    <property type="match status" value="1"/>
</dbReference>
<dbReference type="InterPro" id="IPR001362">
    <property type="entry name" value="Glyco_hydro_32"/>
</dbReference>
<keyword evidence="4" id="KW-0326">Glycosidase</keyword>
<dbReference type="InterPro" id="IPR013189">
    <property type="entry name" value="Glyco_hydro_32_C"/>
</dbReference>
<evidence type="ECO:0000259" key="5">
    <source>
        <dbReference type="Pfam" id="PF00251"/>
    </source>
</evidence>
<sequence>GHVVSDDLVHWVDWPVAVWPDTQYDRCGVYSGNMFADDKGDLCGLYTGNGRGDGETYGMLIRSMDGGLRFHKKMVMDNQQRPNANSPVHWDGFVWKEDDTWCQLIGGATEGGKQGAAWLWKSTDLVNWKLQRNIAPTIKLGNYWELPYLIELGGKHVLMVGAGNPYWIGSYNRKTMVFTPDESNPRQIDMGNYYAFNPNMVDDKGPGGEKRRILHAWVTGPKTPTKAVPSWQGANAIPRVLSLAGNRILQNPIPEIRALRDKHYSFPDLEKKNLLRDIKSDALELKATFVPGNAKSFGIKLRVSQDGKTFTRVYFDTASRTFGADGQAIKTGLQQSYLKPKENVTMHIFLDRSIIEVYVNGNAQTARTFPDSNALGLEVFSEGGDAKLKALDIWKMKSIY</sequence>
<evidence type="ECO:0000259" key="6">
    <source>
        <dbReference type="Pfam" id="PF08244"/>
    </source>
</evidence>
<dbReference type="GO" id="GO:0004564">
    <property type="term" value="F:beta-fructofuranosidase activity"/>
    <property type="evidence" value="ECO:0007669"/>
    <property type="project" value="UniProtKB-EC"/>
</dbReference>
<evidence type="ECO:0000313" key="7">
    <source>
        <dbReference type="EMBL" id="KKL07782.1"/>
    </source>
</evidence>
<dbReference type="SMART" id="SM00640">
    <property type="entry name" value="Glyco_32"/>
    <property type="match status" value="1"/>
</dbReference>
<dbReference type="PANTHER" id="PTHR43101:SF1">
    <property type="entry name" value="BETA-FRUCTOSIDASE"/>
    <property type="match status" value="1"/>
</dbReference>
<dbReference type="Pfam" id="PF08244">
    <property type="entry name" value="Glyco_hydro_32C"/>
    <property type="match status" value="1"/>
</dbReference>
<dbReference type="Gene3D" id="2.60.120.560">
    <property type="entry name" value="Exo-inulinase, domain 1"/>
    <property type="match status" value="1"/>
</dbReference>
<feature type="domain" description="Glycosyl hydrolase family 32 N-terminal" evidence="5">
    <location>
        <begin position="1"/>
        <end position="252"/>
    </location>
</feature>
<dbReference type="EC" id="3.2.1.26" evidence="2"/>
<dbReference type="EMBL" id="LAZR01043148">
    <property type="protein sequence ID" value="KKL07782.1"/>
    <property type="molecule type" value="Genomic_DNA"/>
</dbReference>
<evidence type="ECO:0000256" key="4">
    <source>
        <dbReference type="ARBA" id="ARBA00023295"/>
    </source>
</evidence>
<dbReference type="InterPro" id="IPR013320">
    <property type="entry name" value="ConA-like_dom_sf"/>
</dbReference>
<feature type="non-terminal residue" evidence="7">
    <location>
        <position position="1"/>
    </location>
</feature>